<protein>
    <submittedName>
        <fullName evidence="2">DinB family protein</fullName>
    </submittedName>
</protein>
<evidence type="ECO:0000259" key="1">
    <source>
        <dbReference type="Pfam" id="PF12867"/>
    </source>
</evidence>
<feature type="domain" description="DinB-like" evidence="1">
    <location>
        <begin position="12"/>
        <end position="162"/>
    </location>
</feature>
<dbReference type="Proteomes" id="UP001165283">
    <property type="component" value="Unassembled WGS sequence"/>
</dbReference>
<gene>
    <name evidence="2" type="ORF">KDL28_08235</name>
</gene>
<evidence type="ECO:0000313" key="3">
    <source>
        <dbReference type="Proteomes" id="UP001165283"/>
    </source>
</evidence>
<name>A0ABT0ZWC4_9PSEU</name>
<dbReference type="InterPro" id="IPR024775">
    <property type="entry name" value="DinB-like"/>
</dbReference>
<dbReference type="EMBL" id="JAGSOV010000017">
    <property type="protein sequence ID" value="MCO1655043.1"/>
    <property type="molecule type" value="Genomic_DNA"/>
</dbReference>
<dbReference type="InterPro" id="IPR034660">
    <property type="entry name" value="DinB/YfiT-like"/>
</dbReference>
<dbReference type="SUPFAM" id="SSF109854">
    <property type="entry name" value="DinB/YfiT-like putative metalloenzymes"/>
    <property type="match status" value="1"/>
</dbReference>
<evidence type="ECO:0000313" key="2">
    <source>
        <dbReference type="EMBL" id="MCO1655043.1"/>
    </source>
</evidence>
<dbReference type="RefSeq" id="WP_252436785.1">
    <property type="nucleotide sequence ID" value="NZ_JAGSOV010000017.1"/>
</dbReference>
<comment type="caution">
    <text evidence="2">The sequence shown here is derived from an EMBL/GenBank/DDBJ whole genome shotgun (WGS) entry which is preliminary data.</text>
</comment>
<proteinExistence type="predicted"/>
<accession>A0ABT0ZWC4</accession>
<sequence length="182" mass="20520">MPGSRSDLLRRQLDLTWSLLEYHLDRLDPDDLLWEPAPLCWTVRPGPDGAWVPDWSDQELDPVPVPTGAWLTWHIGWWWGTALDHARGRPPRERTAVTWPGSTSGTVTWLRELHADWVVVLDELTDDALDAPAPFPWPPGSDRTVADMAAWVTAELMKNAAELGQLRLLRRVSVADPVTGPR</sequence>
<keyword evidence="3" id="KW-1185">Reference proteome</keyword>
<dbReference type="Pfam" id="PF12867">
    <property type="entry name" value="DinB_2"/>
    <property type="match status" value="1"/>
</dbReference>
<reference evidence="2" key="1">
    <citation type="submission" date="2021-04" db="EMBL/GenBank/DDBJ databases">
        <title>Pseudonocardia sp. nov., isolated from sandy soil of mangrove forest.</title>
        <authorList>
            <person name="Zan Z."/>
            <person name="Huang R."/>
            <person name="Liu W."/>
        </authorList>
    </citation>
    <scope>NUCLEOTIDE SEQUENCE</scope>
    <source>
        <strain evidence="2">S2-4</strain>
    </source>
</reference>
<organism evidence="2 3">
    <name type="scientific">Pseudonocardia humida</name>
    <dbReference type="NCBI Taxonomy" id="2800819"/>
    <lineage>
        <taxon>Bacteria</taxon>
        <taxon>Bacillati</taxon>
        <taxon>Actinomycetota</taxon>
        <taxon>Actinomycetes</taxon>
        <taxon>Pseudonocardiales</taxon>
        <taxon>Pseudonocardiaceae</taxon>
        <taxon>Pseudonocardia</taxon>
    </lineage>
</organism>